<dbReference type="AlphaFoldDB" id="A0A0A9GD64"/>
<proteinExistence type="predicted"/>
<name>A0A0A9GD64_ARUDO</name>
<organism evidence="1">
    <name type="scientific">Arundo donax</name>
    <name type="common">Giant reed</name>
    <name type="synonym">Donax arundinaceus</name>
    <dbReference type="NCBI Taxonomy" id="35708"/>
    <lineage>
        <taxon>Eukaryota</taxon>
        <taxon>Viridiplantae</taxon>
        <taxon>Streptophyta</taxon>
        <taxon>Embryophyta</taxon>
        <taxon>Tracheophyta</taxon>
        <taxon>Spermatophyta</taxon>
        <taxon>Magnoliopsida</taxon>
        <taxon>Liliopsida</taxon>
        <taxon>Poales</taxon>
        <taxon>Poaceae</taxon>
        <taxon>PACMAD clade</taxon>
        <taxon>Arundinoideae</taxon>
        <taxon>Arundineae</taxon>
        <taxon>Arundo</taxon>
    </lineage>
</organism>
<evidence type="ECO:0000313" key="1">
    <source>
        <dbReference type="EMBL" id="JAE22447.1"/>
    </source>
</evidence>
<dbReference type="EMBL" id="GBRH01175449">
    <property type="protein sequence ID" value="JAE22447.1"/>
    <property type="molecule type" value="Transcribed_RNA"/>
</dbReference>
<reference evidence="1" key="1">
    <citation type="submission" date="2014-09" db="EMBL/GenBank/DDBJ databases">
        <authorList>
            <person name="Magalhaes I.L.F."/>
            <person name="Oliveira U."/>
            <person name="Santos F.R."/>
            <person name="Vidigal T.H.D.A."/>
            <person name="Brescovit A.D."/>
            <person name="Santos A.J."/>
        </authorList>
    </citation>
    <scope>NUCLEOTIDE SEQUENCE</scope>
    <source>
        <tissue evidence="1">Shoot tissue taken approximately 20 cm above the soil surface</tissue>
    </source>
</reference>
<sequence>MQECTSFCSIAITLILTSKPLLLFCSLHYQHFSVPGSRSLDVISLVL</sequence>
<protein>
    <submittedName>
        <fullName evidence="1">Uncharacterized protein</fullName>
    </submittedName>
</protein>
<reference evidence="1" key="2">
    <citation type="journal article" date="2015" name="Data Brief">
        <title>Shoot transcriptome of the giant reed, Arundo donax.</title>
        <authorList>
            <person name="Barrero R.A."/>
            <person name="Guerrero F.D."/>
            <person name="Moolhuijzen P."/>
            <person name="Goolsby J.A."/>
            <person name="Tidwell J."/>
            <person name="Bellgard S.E."/>
            <person name="Bellgard M.I."/>
        </authorList>
    </citation>
    <scope>NUCLEOTIDE SEQUENCE</scope>
    <source>
        <tissue evidence="1">Shoot tissue taken approximately 20 cm above the soil surface</tissue>
    </source>
</reference>
<accession>A0A0A9GD64</accession>